<organism evidence="1 2">
    <name type="scientific">Euplotes crassus</name>
    <dbReference type="NCBI Taxonomy" id="5936"/>
    <lineage>
        <taxon>Eukaryota</taxon>
        <taxon>Sar</taxon>
        <taxon>Alveolata</taxon>
        <taxon>Ciliophora</taxon>
        <taxon>Intramacronucleata</taxon>
        <taxon>Spirotrichea</taxon>
        <taxon>Hypotrichia</taxon>
        <taxon>Euplotida</taxon>
        <taxon>Euplotidae</taxon>
        <taxon>Moneuplotes</taxon>
    </lineage>
</organism>
<dbReference type="AlphaFoldDB" id="A0AAD2CVC4"/>
<name>A0AAD2CVC4_EUPCR</name>
<keyword evidence="2" id="KW-1185">Reference proteome</keyword>
<sequence length="307" mass="35404">MSFEIGQPRTTFAQWNQSSLENFCWCLSQSLNPHIAEDNQLWQQQKWLLPKTLEIEIDSFKKQILSSYCFCASGCGGNEQSNQSMGTNMVLNEEYNLSALSGSDKHEEVKTVLESRHQTQEVIEESDTARYNPNNNVSESEEVLGMTGGDLSYKTRKDIVYKATFRRMRKYFIQDFLSTTELRSQHRDYLVCLIEYCAVNFPQCDINRACVIFDCIINAKNKLGAISQEDTQLKPRIERLMYCYSQKLFRTMSAHPVFLKIMLHFLGIEGVSSLIFSEPKVSFHPKVQTHLLNLRLTAAWMKESPSV</sequence>
<proteinExistence type="predicted"/>
<evidence type="ECO:0000313" key="2">
    <source>
        <dbReference type="Proteomes" id="UP001295684"/>
    </source>
</evidence>
<evidence type="ECO:0000313" key="1">
    <source>
        <dbReference type="EMBL" id="CAI2372664.1"/>
    </source>
</evidence>
<dbReference type="Proteomes" id="UP001295684">
    <property type="component" value="Unassembled WGS sequence"/>
</dbReference>
<accession>A0AAD2CVC4</accession>
<dbReference type="EMBL" id="CAMPGE010013960">
    <property type="protein sequence ID" value="CAI2372664.1"/>
    <property type="molecule type" value="Genomic_DNA"/>
</dbReference>
<protein>
    <submittedName>
        <fullName evidence="1">Uncharacterized protein</fullName>
    </submittedName>
</protein>
<comment type="caution">
    <text evidence="1">The sequence shown here is derived from an EMBL/GenBank/DDBJ whole genome shotgun (WGS) entry which is preliminary data.</text>
</comment>
<gene>
    <name evidence="1" type="ORF">ECRASSUSDP1_LOCUS13995</name>
</gene>
<reference evidence="1" key="1">
    <citation type="submission" date="2023-07" db="EMBL/GenBank/DDBJ databases">
        <authorList>
            <consortium name="AG Swart"/>
            <person name="Singh M."/>
            <person name="Singh A."/>
            <person name="Seah K."/>
            <person name="Emmerich C."/>
        </authorList>
    </citation>
    <scope>NUCLEOTIDE SEQUENCE</scope>
    <source>
        <strain evidence="1">DP1</strain>
    </source>
</reference>